<dbReference type="AlphaFoldDB" id="A0A4Q5D8Q2"/>
<sequence length="80" mass="9098">METVIVTTESAIEKIMERVLDKKLPKPPESDVEKTYSINQVARMMGRSHKKISDLVASGVLKTTVDNRIFESSIKEYNNK</sequence>
<dbReference type="EMBL" id="WDER01000033">
    <property type="protein sequence ID" value="KAB6082042.1"/>
    <property type="molecule type" value="Genomic_DNA"/>
</dbReference>
<dbReference type="Proteomes" id="UP000474077">
    <property type="component" value="Unassembled WGS sequence"/>
</dbReference>
<evidence type="ECO:0008006" key="3">
    <source>
        <dbReference type="Google" id="ProtNLM"/>
    </source>
</evidence>
<evidence type="ECO:0000313" key="1">
    <source>
        <dbReference type="EMBL" id="KAB6082042.1"/>
    </source>
</evidence>
<name>A0A4Q5D8Q2_9BACE</name>
<comment type="caution">
    <text evidence="1">The sequence shown here is derived from an EMBL/GenBank/DDBJ whole genome shotgun (WGS) entry which is preliminary data.</text>
</comment>
<accession>A0A4Q5D8Q2</accession>
<evidence type="ECO:0000313" key="2">
    <source>
        <dbReference type="Proteomes" id="UP000474077"/>
    </source>
</evidence>
<dbReference type="RefSeq" id="WP_049702418.1">
    <property type="nucleotide sequence ID" value="NZ_JAASHA010000020.1"/>
</dbReference>
<gene>
    <name evidence="1" type="ORF">GA560_13260</name>
</gene>
<proteinExistence type="predicted"/>
<protein>
    <recommendedName>
        <fullName evidence="3">Helix-turn-helix domain-containing protein</fullName>
    </recommendedName>
</protein>
<reference evidence="1 2" key="1">
    <citation type="journal article" date="2019" name="Nat. Med.">
        <title>A library of human gut bacterial isolates paired with longitudinal multiomics data enables mechanistic microbiome research.</title>
        <authorList>
            <person name="Poyet M."/>
            <person name="Groussin M."/>
            <person name="Gibbons S.M."/>
            <person name="Avila-Pacheco J."/>
            <person name="Jiang X."/>
            <person name="Kearney S.M."/>
            <person name="Perrotta A.R."/>
            <person name="Berdy B."/>
            <person name="Zhao S."/>
            <person name="Lieberman T.D."/>
            <person name="Swanson P.K."/>
            <person name="Smith M."/>
            <person name="Roesemann S."/>
            <person name="Alexander J.E."/>
            <person name="Rich S.A."/>
            <person name="Livny J."/>
            <person name="Vlamakis H."/>
            <person name="Clish C."/>
            <person name="Bullock K."/>
            <person name="Deik A."/>
            <person name="Scott J."/>
            <person name="Pierce K.A."/>
            <person name="Xavier R.J."/>
            <person name="Alm E.J."/>
        </authorList>
    </citation>
    <scope>NUCLEOTIDE SEQUENCE [LARGE SCALE GENOMIC DNA]</scope>
    <source>
        <strain evidence="1 2">BIOML-A73</strain>
    </source>
</reference>
<organism evidence="1 2">
    <name type="scientific">Bacteroides xylanisolvens</name>
    <dbReference type="NCBI Taxonomy" id="371601"/>
    <lineage>
        <taxon>Bacteria</taxon>
        <taxon>Pseudomonadati</taxon>
        <taxon>Bacteroidota</taxon>
        <taxon>Bacteroidia</taxon>
        <taxon>Bacteroidales</taxon>
        <taxon>Bacteroidaceae</taxon>
        <taxon>Bacteroides</taxon>
    </lineage>
</organism>